<keyword evidence="4 7" id="KW-0812">Transmembrane</keyword>
<keyword evidence="6 7" id="KW-0472">Membrane</keyword>
<name>A0A8S8XH58_9PROT</name>
<proteinExistence type="inferred from homology"/>
<comment type="subcellular location">
    <subcellularLocation>
        <location evidence="1">Cell membrane</location>
        <topology evidence="1">Multi-pass membrane protein</topology>
    </subcellularLocation>
</comment>
<dbReference type="AlphaFoldDB" id="A0A8S8XH58"/>
<feature type="transmembrane region" description="Helical" evidence="7">
    <location>
        <begin position="116"/>
        <end position="137"/>
    </location>
</feature>
<keyword evidence="3" id="KW-1003">Cell membrane</keyword>
<dbReference type="GO" id="GO:0005886">
    <property type="term" value="C:plasma membrane"/>
    <property type="evidence" value="ECO:0007669"/>
    <property type="project" value="UniProtKB-SubCell"/>
</dbReference>
<feature type="transmembrane region" description="Helical" evidence="7">
    <location>
        <begin position="60"/>
        <end position="77"/>
    </location>
</feature>
<evidence type="ECO:0000256" key="3">
    <source>
        <dbReference type="ARBA" id="ARBA00022475"/>
    </source>
</evidence>
<gene>
    <name evidence="9" type="ORF">TMPK1_27320</name>
</gene>
<reference evidence="9" key="1">
    <citation type="submission" date="2021-02" db="EMBL/GenBank/DDBJ databases">
        <title>Genome sequence of Rhodospirillales sp. strain TMPK1 isolated from soil.</title>
        <authorList>
            <person name="Nakai R."/>
            <person name="Kusada H."/>
            <person name="Tamaki H."/>
        </authorList>
    </citation>
    <scope>NUCLEOTIDE SEQUENCE</scope>
    <source>
        <strain evidence="9">TMPK1</strain>
    </source>
</reference>
<evidence type="ECO:0000256" key="7">
    <source>
        <dbReference type="SAM" id="Phobius"/>
    </source>
</evidence>
<dbReference type="Proteomes" id="UP000681075">
    <property type="component" value="Unassembled WGS sequence"/>
</dbReference>
<comment type="caution">
    <text evidence="9">The sequence shown here is derived from an EMBL/GenBank/DDBJ whole genome shotgun (WGS) entry which is preliminary data.</text>
</comment>
<accession>A0A8S8XH58</accession>
<evidence type="ECO:0000256" key="5">
    <source>
        <dbReference type="ARBA" id="ARBA00022989"/>
    </source>
</evidence>
<feature type="transmembrane region" description="Helical" evidence="7">
    <location>
        <begin position="149"/>
        <end position="167"/>
    </location>
</feature>
<comment type="similarity">
    <text evidence="2">Belongs to the UPF0126 family.</text>
</comment>
<evidence type="ECO:0000259" key="8">
    <source>
        <dbReference type="Pfam" id="PF03458"/>
    </source>
</evidence>
<protein>
    <submittedName>
        <fullName evidence="9">Membrane protein</fullName>
    </submittedName>
</protein>
<dbReference type="EMBL" id="BOPV01000001">
    <property type="protein sequence ID" value="GIL40495.1"/>
    <property type="molecule type" value="Genomic_DNA"/>
</dbReference>
<dbReference type="PANTHER" id="PTHR30506">
    <property type="entry name" value="INNER MEMBRANE PROTEIN"/>
    <property type="match status" value="1"/>
</dbReference>
<dbReference type="InterPro" id="IPR005115">
    <property type="entry name" value="Gly_transporter"/>
</dbReference>
<sequence>MIEALAWIGLVAFAISGATAAAQARLDVVGFALVAVVTGFGGGTLRDLVLGVRPVNWVEHPAGLWLCALTGIVCFIFERGLQHRRLNQLLPWADALGLGAFAVIGTEIALRTGAGPFISILMGVATATIGGLARDVLCNQVPMVLRKEIYALAAALGATTFVVMLEVGMPQEVAAIIGFAAGLTLRAAAIALRLSLPTARAR</sequence>
<keyword evidence="10" id="KW-1185">Reference proteome</keyword>
<feature type="domain" description="Glycine transporter" evidence="8">
    <location>
        <begin position="92"/>
        <end position="164"/>
    </location>
</feature>
<dbReference type="Pfam" id="PF03458">
    <property type="entry name" value="Gly_transporter"/>
    <property type="match status" value="2"/>
</dbReference>
<evidence type="ECO:0000313" key="10">
    <source>
        <dbReference type="Proteomes" id="UP000681075"/>
    </source>
</evidence>
<dbReference type="PANTHER" id="PTHR30506:SF3">
    <property type="entry name" value="UPF0126 INNER MEMBRANE PROTEIN YADS-RELATED"/>
    <property type="match status" value="1"/>
</dbReference>
<evidence type="ECO:0000256" key="2">
    <source>
        <dbReference type="ARBA" id="ARBA00008193"/>
    </source>
</evidence>
<evidence type="ECO:0000256" key="1">
    <source>
        <dbReference type="ARBA" id="ARBA00004651"/>
    </source>
</evidence>
<organism evidence="9 10">
    <name type="scientific">Roseiterribacter gracilis</name>
    <dbReference type="NCBI Taxonomy" id="2812848"/>
    <lineage>
        <taxon>Bacteria</taxon>
        <taxon>Pseudomonadati</taxon>
        <taxon>Pseudomonadota</taxon>
        <taxon>Alphaproteobacteria</taxon>
        <taxon>Rhodospirillales</taxon>
        <taxon>Roseiterribacteraceae</taxon>
        <taxon>Roseiterribacter</taxon>
    </lineage>
</organism>
<feature type="transmembrane region" description="Helical" evidence="7">
    <location>
        <begin position="89"/>
        <end position="110"/>
    </location>
</feature>
<evidence type="ECO:0000256" key="4">
    <source>
        <dbReference type="ARBA" id="ARBA00022692"/>
    </source>
</evidence>
<dbReference type="RefSeq" id="WP_420243593.1">
    <property type="nucleotide sequence ID" value="NZ_BOPV01000001.1"/>
</dbReference>
<feature type="transmembrane region" description="Helical" evidence="7">
    <location>
        <begin position="173"/>
        <end position="196"/>
    </location>
</feature>
<keyword evidence="5 7" id="KW-1133">Transmembrane helix</keyword>
<feature type="domain" description="Glycine transporter" evidence="8">
    <location>
        <begin position="5"/>
        <end position="78"/>
    </location>
</feature>
<evidence type="ECO:0000256" key="6">
    <source>
        <dbReference type="ARBA" id="ARBA00023136"/>
    </source>
</evidence>
<evidence type="ECO:0000313" key="9">
    <source>
        <dbReference type="EMBL" id="GIL40495.1"/>
    </source>
</evidence>